<evidence type="ECO:0000256" key="5">
    <source>
        <dbReference type="RuleBase" id="RU361157"/>
    </source>
</evidence>
<dbReference type="Proteomes" id="UP000675284">
    <property type="component" value="Unassembled WGS sequence"/>
</dbReference>
<sequence length="252" mass="28272">MNNMAFALLLAKKRLTPLIKNPIAIIISMFQPLIFLVLFGTIFSSISSVSGFEESNYVSYILPGILIMNALFGGIYLGMSTLDDMREGIFNRYLIAPKNNLIFIIGDLVYIFTFQLIQSTLLIIISYFMGFRLPMGIVPPILFLVTPALFSCLIGAISIGIAALTKKHTTMITVMQFFSFPLIFLSSAFMPTNLLPKWISILSKINPVDWVVRASQSTFNHSPAISYYLLIILCVVIATSFCKFTYDVQRKK</sequence>
<keyword evidence="5" id="KW-1003">Cell membrane</keyword>
<protein>
    <recommendedName>
        <fullName evidence="5">Transport permease protein</fullName>
    </recommendedName>
</protein>
<dbReference type="PANTHER" id="PTHR43229:SF2">
    <property type="entry name" value="NODULATION PROTEIN J"/>
    <property type="match status" value="1"/>
</dbReference>
<evidence type="ECO:0000256" key="3">
    <source>
        <dbReference type="ARBA" id="ARBA00022989"/>
    </source>
</evidence>
<comment type="subcellular location">
    <subcellularLocation>
        <location evidence="5">Cell membrane</location>
        <topology evidence="5">Multi-pass membrane protein</topology>
    </subcellularLocation>
    <subcellularLocation>
        <location evidence="1">Membrane</location>
        <topology evidence="1">Multi-pass membrane protein</topology>
    </subcellularLocation>
</comment>
<dbReference type="InterPro" id="IPR000412">
    <property type="entry name" value="ABC_2_transport"/>
</dbReference>
<evidence type="ECO:0000313" key="7">
    <source>
        <dbReference type="EMBL" id="MBR7796382.1"/>
    </source>
</evidence>
<reference evidence="7" key="1">
    <citation type="submission" date="2021-04" db="EMBL/GenBank/DDBJ databases">
        <title>Isolation and polyphasic classification of algal microorganism.</title>
        <authorList>
            <person name="Wang S."/>
        </authorList>
    </citation>
    <scope>NUCLEOTIDE SEQUENCE</scope>
    <source>
        <strain evidence="7">720a</strain>
    </source>
</reference>
<evidence type="ECO:0000256" key="2">
    <source>
        <dbReference type="ARBA" id="ARBA00022692"/>
    </source>
</evidence>
<keyword evidence="3 5" id="KW-1133">Transmembrane helix</keyword>
<keyword evidence="5" id="KW-0813">Transport</keyword>
<evidence type="ECO:0000256" key="4">
    <source>
        <dbReference type="ARBA" id="ARBA00023136"/>
    </source>
</evidence>
<dbReference type="InterPro" id="IPR047817">
    <property type="entry name" value="ABC2_TM_bact-type"/>
</dbReference>
<dbReference type="GO" id="GO:0140359">
    <property type="term" value="F:ABC-type transporter activity"/>
    <property type="evidence" value="ECO:0007669"/>
    <property type="project" value="InterPro"/>
</dbReference>
<dbReference type="RefSeq" id="WP_026683210.1">
    <property type="nucleotide sequence ID" value="NZ_BAAACY010000063.1"/>
</dbReference>
<name>A0A941IBG7_9BACI</name>
<feature type="transmembrane region" description="Helical" evidence="5">
    <location>
        <begin position="225"/>
        <end position="246"/>
    </location>
</feature>
<keyword evidence="4 5" id="KW-0472">Membrane</keyword>
<feature type="transmembrane region" description="Helical" evidence="5">
    <location>
        <begin position="58"/>
        <end position="79"/>
    </location>
</feature>
<dbReference type="PIRSF" id="PIRSF006648">
    <property type="entry name" value="DrrB"/>
    <property type="match status" value="1"/>
</dbReference>
<dbReference type="PROSITE" id="PS51012">
    <property type="entry name" value="ABC_TM2"/>
    <property type="match status" value="1"/>
</dbReference>
<dbReference type="GO" id="GO:0043190">
    <property type="term" value="C:ATP-binding cassette (ABC) transporter complex"/>
    <property type="evidence" value="ECO:0007669"/>
    <property type="project" value="InterPro"/>
</dbReference>
<feature type="transmembrane region" description="Helical" evidence="5">
    <location>
        <begin position="171"/>
        <end position="190"/>
    </location>
</feature>
<dbReference type="InterPro" id="IPR013525">
    <property type="entry name" value="ABC2_TM"/>
</dbReference>
<feature type="domain" description="ABC transmembrane type-2" evidence="6">
    <location>
        <begin position="23"/>
        <end position="252"/>
    </location>
</feature>
<organism evidence="7 8">
    <name type="scientific">Virgibacillus salarius</name>
    <dbReference type="NCBI Taxonomy" id="447199"/>
    <lineage>
        <taxon>Bacteria</taxon>
        <taxon>Bacillati</taxon>
        <taxon>Bacillota</taxon>
        <taxon>Bacilli</taxon>
        <taxon>Bacillales</taxon>
        <taxon>Bacillaceae</taxon>
        <taxon>Virgibacillus</taxon>
    </lineage>
</organism>
<comment type="caution">
    <text evidence="7">The sequence shown here is derived from an EMBL/GenBank/DDBJ whole genome shotgun (WGS) entry which is preliminary data.</text>
</comment>
<comment type="similarity">
    <text evidence="5">Belongs to the ABC-2 integral membrane protein family.</text>
</comment>
<feature type="transmembrane region" description="Helical" evidence="5">
    <location>
        <begin position="100"/>
        <end position="129"/>
    </location>
</feature>
<dbReference type="Pfam" id="PF01061">
    <property type="entry name" value="ABC2_membrane"/>
    <property type="match status" value="1"/>
</dbReference>
<gene>
    <name evidence="7" type="ORF">KCX74_10080</name>
</gene>
<evidence type="ECO:0000256" key="1">
    <source>
        <dbReference type="ARBA" id="ARBA00004141"/>
    </source>
</evidence>
<accession>A0A941IBG7</accession>
<proteinExistence type="inferred from homology"/>
<feature type="transmembrane region" description="Helical" evidence="5">
    <location>
        <begin position="21"/>
        <end position="46"/>
    </location>
</feature>
<evidence type="ECO:0000259" key="6">
    <source>
        <dbReference type="PROSITE" id="PS51012"/>
    </source>
</evidence>
<dbReference type="EMBL" id="JAGSOT010000026">
    <property type="protein sequence ID" value="MBR7796382.1"/>
    <property type="molecule type" value="Genomic_DNA"/>
</dbReference>
<evidence type="ECO:0000313" key="8">
    <source>
        <dbReference type="Proteomes" id="UP000675284"/>
    </source>
</evidence>
<keyword evidence="8" id="KW-1185">Reference proteome</keyword>
<dbReference type="AlphaFoldDB" id="A0A941IBG7"/>
<dbReference type="InterPro" id="IPR051784">
    <property type="entry name" value="Nod_factor_ABC_transporter"/>
</dbReference>
<dbReference type="PANTHER" id="PTHR43229">
    <property type="entry name" value="NODULATION PROTEIN J"/>
    <property type="match status" value="1"/>
</dbReference>
<feature type="transmembrane region" description="Helical" evidence="5">
    <location>
        <begin position="141"/>
        <end position="164"/>
    </location>
</feature>
<keyword evidence="2 5" id="KW-0812">Transmembrane</keyword>